<dbReference type="InterPro" id="IPR010994">
    <property type="entry name" value="RuvA_2-like"/>
</dbReference>
<dbReference type="EMBL" id="CP007029">
    <property type="protein sequence ID" value="AHE98214.1"/>
    <property type="molecule type" value="Genomic_DNA"/>
</dbReference>
<evidence type="ECO:0000259" key="2">
    <source>
        <dbReference type="SMART" id="SM00278"/>
    </source>
</evidence>
<dbReference type="GO" id="GO:0015628">
    <property type="term" value="P:protein secretion by the type II secretion system"/>
    <property type="evidence" value="ECO:0007669"/>
    <property type="project" value="TreeGrafter"/>
</dbReference>
<feature type="chain" id="PRO_5004786856" evidence="1">
    <location>
        <begin position="22"/>
        <end position="86"/>
    </location>
</feature>
<evidence type="ECO:0000313" key="4">
    <source>
        <dbReference type="Proteomes" id="UP000005289"/>
    </source>
</evidence>
<dbReference type="STRING" id="713585.THITH_07990"/>
<dbReference type="InterPro" id="IPR051675">
    <property type="entry name" value="Endo/Exo/Phosphatase_dom_1"/>
</dbReference>
<dbReference type="RefSeq" id="WP_006747652.1">
    <property type="nucleotide sequence ID" value="NZ_CP007029.1"/>
</dbReference>
<dbReference type="NCBIfam" id="TIGR00426">
    <property type="entry name" value="competence protein ComEA helix-hairpin-helix repeat region"/>
    <property type="match status" value="1"/>
</dbReference>
<dbReference type="AlphaFoldDB" id="W0DHX8"/>
<dbReference type="Proteomes" id="UP000005289">
    <property type="component" value="Chromosome"/>
</dbReference>
<accession>W0DHX8</accession>
<dbReference type="HOGENOM" id="CLU_052011_4_2_6"/>
<reference evidence="3 4" key="1">
    <citation type="submission" date="2013-12" db="EMBL/GenBank/DDBJ databases">
        <authorList>
            <consortium name="DOE Joint Genome Institute"/>
            <person name="Muyzer G."/>
            <person name="Huntemann M."/>
            <person name="Han J."/>
            <person name="Chen A."/>
            <person name="Kyrpides N."/>
            <person name="Mavromatis K."/>
            <person name="Markowitz V."/>
            <person name="Palaniappan K."/>
            <person name="Ivanova N."/>
            <person name="Schaumberg A."/>
            <person name="Pati A."/>
            <person name="Liolios K."/>
            <person name="Nordberg H.P."/>
            <person name="Cantor M.N."/>
            <person name="Hua S.X."/>
            <person name="Woyke T."/>
        </authorList>
    </citation>
    <scope>NUCLEOTIDE SEQUENCE [LARGE SCALE GENOMIC DNA]</scope>
    <source>
        <strain evidence="3 4">ARh 1</strain>
    </source>
</reference>
<dbReference type="GO" id="GO:0006281">
    <property type="term" value="P:DNA repair"/>
    <property type="evidence" value="ECO:0007669"/>
    <property type="project" value="InterPro"/>
</dbReference>
<dbReference type="OrthoDB" id="7510573at2"/>
<dbReference type="GO" id="GO:0015627">
    <property type="term" value="C:type II protein secretion system complex"/>
    <property type="evidence" value="ECO:0007669"/>
    <property type="project" value="TreeGrafter"/>
</dbReference>
<organism evidence="3 4">
    <name type="scientific">Thioalkalivibrio paradoxus ARh 1</name>
    <dbReference type="NCBI Taxonomy" id="713585"/>
    <lineage>
        <taxon>Bacteria</taxon>
        <taxon>Pseudomonadati</taxon>
        <taxon>Pseudomonadota</taxon>
        <taxon>Gammaproteobacteria</taxon>
        <taxon>Chromatiales</taxon>
        <taxon>Ectothiorhodospiraceae</taxon>
        <taxon>Thioalkalivibrio</taxon>
    </lineage>
</organism>
<dbReference type="InterPro" id="IPR003583">
    <property type="entry name" value="Hlx-hairpin-Hlx_DNA-bd_motif"/>
</dbReference>
<dbReference type="KEGG" id="tti:THITH_07990"/>
<feature type="signal peptide" evidence="1">
    <location>
        <begin position="1"/>
        <end position="21"/>
    </location>
</feature>
<sequence>MKKRFAVVLVLLSLCLPVAWASGPVNPNTASVEELSQLTNIGPAKAQAIVADREENGPFRSVQELTRVSGIGERTVEMNLDRIQLD</sequence>
<dbReference type="Pfam" id="PF12836">
    <property type="entry name" value="HHH_3"/>
    <property type="match status" value="1"/>
</dbReference>
<dbReference type="Gene3D" id="1.10.150.280">
    <property type="entry name" value="AF1531-like domain"/>
    <property type="match status" value="1"/>
</dbReference>
<name>W0DHX8_9GAMM</name>
<dbReference type="SUPFAM" id="SSF47781">
    <property type="entry name" value="RuvA domain 2-like"/>
    <property type="match status" value="1"/>
</dbReference>
<protein>
    <submittedName>
        <fullName evidence="3">Competence protein ComEA</fullName>
    </submittedName>
</protein>
<dbReference type="GO" id="GO:0003677">
    <property type="term" value="F:DNA binding"/>
    <property type="evidence" value="ECO:0007669"/>
    <property type="project" value="InterPro"/>
</dbReference>
<keyword evidence="1" id="KW-0732">Signal</keyword>
<dbReference type="PANTHER" id="PTHR21180">
    <property type="entry name" value="ENDONUCLEASE/EXONUCLEASE/PHOSPHATASE FAMILY DOMAIN-CONTAINING PROTEIN 1"/>
    <property type="match status" value="1"/>
</dbReference>
<keyword evidence="4" id="KW-1185">Reference proteome</keyword>
<dbReference type="PANTHER" id="PTHR21180:SF32">
    <property type="entry name" value="ENDONUCLEASE_EXONUCLEASE_PHOSPHATASE FAMILY DOMAIN-CONTAINING PROTEIN 1"/>
    <property type="match status" value="1"/>
</dbReference>
<evidence type="ECO:0000256" key="1">
    <source>
        <dbReference type="SAM" id="SignalP"/>
    </source>
</evidence>
<evidence type="ECO:0000313" key="3">
    <source>
        <dbReference type="EMBL" id="AHE98214.1"/>
    </source>
</evidence>
<dbReference type="SMART" id="SM00278">
    <property type="entry name" value="HhH1"/>
    <property type="match status" value="2"/>
</dbReference>
<gene>
    <name evidence="3" type="ORF">THITH_07990</name>
</gene>
<feature type="domain" description="Helix-hairpin-helix DNA-binding motif class 1" evidence="2">
    <location>
        <begin position="33"/>
        <end position="52"/>
    </location>
</feature>
<dbReference type="InterPro" id="IPR004509">
    <property type="entry name" value="Competence_ComEA_HhH"/>
</dbReference>
<proteinExistence type="predicted"/>
<feature type="domain" description="Helix-hairpin-helix DNA-binding motif class 1" evidence="2">
    <location>
        <begin position="63"/>
        <end position="82"/>
    </location>
</feature>